<sequence>MDVASFLLILTIAKLAIETGSISLPGHTANLSTVWNYPSSVALLHMFPGNSSLAFAAGFYHTGNYPDDRILFGVFSVNIFLRRDGRVVHVAFSAT</sequence>
<feature type="chain" id="PRO_5020854958" evidence="1">
    <location>
        <begin position="17"/>
        <end position="95"/>
    </location>
</feature>
<dbReference type="EMBL" id="CM016557">
    <property type="protein sequence ID" value="TKW08884.1"/>
    <property type="molecule type" value="Genomic_DNA"/>
</dbReference>
<reference evidence="2" key="1">
    <citation type="submission" date="2019-03" db="EMBL/GenBank/DDBJ databases">
        <title>WGS assembly of Setaria viridis.</title>
        <authorList>
            <person name="Huang P."/>
            <person name="Jenkins J."/>
            <person name="Grimwood J."/>
            <person name="Barry K."/>
            <person name="Healey A."/>
            <person name="Mamidi S."/>
            <person name="Sreedasyam A."/>
            <person name="Shu S."/>
            <person name="Feldman M."/>
            <person name="Wu J."/>
            <person name="Yu Y."/>
            <person name="Chen C."/>
            <person name="Johnson J."/>
            <person name="Rokhsar D."/>
            <person name="Baxter I."/>
            <person name="Schmutz J."/>
            <person name="Brutnell T."/>
            <person name="Kellogg E."/>
        </authorList>
    </citation>
    <scope>NUCLEOTIDE SEQUENCE [LARGE SCALE GENOMIC DNA]</scope>
</reference>
<dbReference type="Gramene" id="TKW08884">
    <property type="protein sequence ID" value="TKW08884"/>
    <property type="gene ID" value="SEVIR_6G054432v2"/>
</dbReference>
<organism evidence="2 3">
    <name type="scientific">Setaria viridis</name>
    <name type="common">Green bristlegrass</name>
    <name type="synonym">Setaria italica subsp. viridis</name>
    <dbReference type="NCBI Taxonomy" id="4556"/>
    <lineage>
        <taxon>Eukaryota</taxon>
        <taxon>Viridiplantae</taxon>
        <taxon>Streptophyta</taxon>
        <taxon>Embryophyta</taxon>
        <taxon>Tracheophyta</taxon>
        <taxon>Spermatophyta</taxon>
        <taxon>Magnoliopsida</taxon>
        <taxon>Liliopsida</taxon>
        <taxon>Poales</taxon>
        <taxon>Poaceae</taxon>
        <taxon>PACMAD clade</taxon>
        <taxon>Panicoideae</taxon>
        <taxon>Panicodae</taxon>
        <taxon>Paniceae</taxon>
        <taxon>Cenchrinae</taxon>
        <taxon>Setaria</taxon>
    </lineage>
</organism>
<protein>
    <submittedName>
        <fullName evidence="2">Uncharacterized protein</fullName>
    </submittedName>
</protein>
<name>A0A4U6U429_SETVI</name>
<evidence type="ECO:0000313" key="2">
    <source>
        <dbReference type="EMBL" id="TKW08884.1"/>
    </source>
</evidence>
<gene>
    <name evidence="2" type="ORF">SEVIR_6G054432v2</name>
</gene>
<evidence type="ECO:0000256" key="1">
    <source>
        <dbReference type="SAM" id="SignalP"/>
    </source>
</evidence>
<accession>A0A4U6U429</accession>
<dbReference type="AlphaFoldDB" id="A0A4U6U429"/>
<evidence type="ECO:0000313" key="3">
    <source>
        <dbReference type="Proteomes" id="UP000298652"/>
    </source>
</evidence>
<dbReference type="Proteomes" id="UP000298652">
    <property type="component" value="Chromosome 6"/>
</dbReference>
<keyword evidence="3" id="KW-1185">Reference proteome</keyword>
<keyword evidence="1" id="KW-0732">Signal</keyword>
<proteinExistence type="predicted"/>
<feature type="signal peptide" evidence="1">
    <location>
        <begin position="1"/>
        <end position="16"/>
    </location>
</feature>